<feature type="transmembrane region" description="Helical" evidence="7">
    <location>
        <begin position="73"/>
        <end position="94"/>
    </location>
</feature>
<evidence type="ECO:0000256" key="6">
    <source>
        <dbReference type="ARBA" id="ARBA00023136"/>
    </source>
</evidence>
<evidence type="ECO:0000313" key="9">
    <source>
        <dbReference type="Proteomes" id="UP000194422"/>
    </source>
</evidence>
<keyword evidence="6 7" id="KW-0472">Membrane</keyword>
<feature type="transmembrane region" description="Helical" evidence="7">
    <location>
        <begin position="131"/>
        <end position="156"/>
    </location>
</feature>
<dbReference type="NCBIfam" id="NF037981">
    <property type="entry name" value="NCS2_1"/>
    <property type="match status" value="1"/>
</dbReference>
<name>A0A7D8D8V8_9BACI</name>
<feature type="transmembrane region" description="Helical" evidence="7">
    <location>
        <begin position="221"/>
        <end position="243"/>
    </location>
</feature>
<protein>
    <submittedName>
        <fullName evidence="8">Purine permease YwdJ</fullName>
    </submittedName>
</protein>
<gene>
    <name evidence="8" type="primary">ywdJ_1</name>
    <name evidence="8" type="ORF">BACERE00174_02286</name>
</gene>
<dbReference type="PANTHER" id="PTHR42810">
    <property type="entry name" value="PURINE PERMEASE C1399.01C-RELATED"/>
    <property type="match status" value="1"/>
</dbReference>
<keyword evidence="3" id="KW-0813">Transport</keyword>
<feature type="transmembrane region" description="Helical" evidence="7">
    <location>
        <begin position="196"/>
        <end position="215"/>
    </location>
</feature>
<proteinExistence type="inferred from homology"/>
<feature type="transmembrane region" description="Helical" evidence="7">
    <location>
        <begin position="162"/>
        <end position="184"/>
    </location>
</feature>
<accession>A0A7D8D8V8</accession>
<evidence type="ECO:0000256" key="2">
    <source>
        <dbReference type="ARBA" id="ARBA00008821"/>
    </source>
</evidence>
<feature type="transmembrane region" description="Helical" evidence="7">
    <location>
        <begin position="432"/>
        <end position="451"/>
    </location>
</feature>
<keyword evidence="5 7" id="KW-1133">Transmembrane helix</keyword>
<dbReference type="EMBL" id="FWYW01000063">
    <property type="protein sequence ID" value="SMD91945.1"/>
    <property type="molecule type" value="Genomic_DNA"/>
</dbReference>
<feature type="transmembrane region" description="Helical" evidence="7">
    <location>
        <begin position="405"/>
        <end position="426"/>
    </location>
</feature>
<comment type="caution">
    <text evidence="8">The sequence shown here is derived from an EMBL/GenBank/DDBJ whole genome shotgun (WGS) entry which is preliminary data.</text>
</comment>
<evidence type="ECO:0000256" key="4">
    <source>
        <dbReference type="ARBA" id="ARBA00022692"/>
    </source>
</evidence>
<dbReference type="PANTHER" id="PTHR42810:SF1">
    <property type="entry name" value="PURINE PERMEASE YWDJ-RELATED"/>
    <property type="match status" value="1"/>
</dbReference>
<evidence type="ECO:0000256" key="5">
    <source>
        <dbReference type="ARBA" id="ARBA00022989"/>
    </source>
</evidence>
<evidence type="ECO:0000256" key="1">
    <source>
        <dbReference type="ARBA" id="ARBA00004141"/>
    </source>
</evidence>
<organism evidence="8 9">
    <name type="scientific">Bacillus paranthracis</name>
    <dbReference type="NCBI Taxonomy" id="2026186"/>
    <lineage>
        <taxon>Bacteria</taxon>
        <taxon>Bacillati</taxon>
        <taxon>Bacillota</taxon>
        <taxon>Bacilli</taxon>
        <taxon>Bacillales</taxon>
        <taxon>Bacillaceae</taxon>
        <taxon>Bacillus</taxon>
        <taxon>Bacillus cereus group</taxon>
    </lineage>
</organism>
<feature type="transmembrane region" description="Helical" evidence="7">
    <location>
        <begin position="348"/>
        <end position="368"/>
    </location>
</feature>
<evidence type="ECO:0000256" key="7">
    <source>
        <dbReference type="SAM" id="Phobius"/>
    </source>
</evidence>
<dbReference type="GO" id="GO:0005886">
    <property type="term" value="C:plasma membrane"/>
    <property type="evidence" value="ECO:0007669"/>
    <property type="project" value="TreeGrafter"/>
</dbReference>
<sequence>MFWKGSNCVCRTLLFYAYNIFFIRKLEGMKNLDNQHNQNHIMGTLQWFIFLLANSIALPIVVGGLFHLTTEEIFYLMQRTFFVVGISSFLQGWLGHRLPIADGPAGSWVGVFTVLAYATAGQDQLHSTLQILELGMIISGVILIGLGVTGFIGRILFLFTPLVTGTFLLLLCLQLSGVFLKGMLGITATASQIDGFTAIIAFSIFLFVVILSNFGKGFVKSYAVLIGLISGWILFLIAGKVTIPSQVTHFVQLPQIFAWGLPKWNTGMAVSSFVMVCILVSNTVAAIIAINQATIQKATIEQKQLKDGTWVGGISHIISSIFSTVGVVPLPATAGFIRLTKQKYIRSFLLACMLLVVMSLFPSIIRYLASLPPAVASAVLMASFVQLIGIGLNNIKQVELNERNVTILGVAVLFGSGVMFLPSGALQSLPSVIQYIFGNGLFVGTVVSILLEQIWRTEK</sequence>
<comment type="similarity">
    <text evidence="2">Belongs to the nucleobase:cation symporter-2 (NCS2) (TC 2.A.40) family.</text>
</comment>
<dbReference type="Pfam" id="PF00860">
    <property type="entry name" value="Xan_ur_permease"/>
    <property type="match status" value="1"/>
</dbReference>
<feature type="transmembrane region" description="Helical" evidence="7">
    <location>
        <begin position="264"/>
        <end position="290"/>
    </location>
</feature>
<comment type="subcellular location">
    <subcellularLocation>
        <location evidence="1">Membrane</location>
        <topology evidence="1">Multi-pass membrane protein</topology>
    </subcellularLocation>
</comment>
<feature type="transmembrane region" description="Helical" evidence="7">
    <location>
        <begin position="47"/>
        <end position="66"/>
    </location>
</feature>
<feature type="transmembrane region" description="Helical" evidence="7">
    <location>
        <begin position="374"/>
        <end position="393"/>
    </location>
</feature>
<dbReference type="GO" id="GO:0042907">
    <property type="term" value="F:xanthine transmembrane transporter activity"/>
    <property type="evidence" value="ECO:0007669"/>
    <property type="project" value="TreeGrafter"/>
</dbReference>
<dbReference type="InterPro" id="IPR006043">
    <property type="entry name" value="NCS2"/>
</dbReference>
<dbReference type="Proteomes" id="UP000194422">
    <property type="component" value="Unassembled WGS sequence"/>
</dbReference>
<dbReference type="AlphaFoldDB" id="A0A7D8D8V8"/>
<evidence type="ECO:0000313" key="8">
    <source>
        <dbReference type="EMBL" id="SMD91945.1"/>
    </source>
</evidence>
<keyword evidence="4 7" id="KW-0812">Transmembrane</keyword>
<evidence type="ECO:0000256" key="3">
    <source>
        <dbReference type="ARBA" id="ARBA00022448"/>
    </source>
</evidence>
<reference evidence="8 9" key="1">
    <citation type="submission" date="2017-04" db="EMBL/GenBank/DDBJ databases">
        <authorList>
            <person name="Criscuolo A."/>
        </authorList>
    </citation>
    <scope>NUCLEOTIDE SEQUENCE [LARGE SCALE GENOMIC DNA]</scope>
    <source>
        <strain evidence="8">16-00174</strain>
    </source>
</reference>